<dbReference type="RefSeq" id="WP_113287947.1">
    <property type="nucleotide sequence ID" value="NZ_QNTQ01000002.1"/>
</dbReference>
<proteinExistence type="inferred from homology"/>
<evidence type="ECO:0000256" key="2">
    <source>
        <dbReference type="SAM" id="SignalP"/>
    </source>
</evidence>
<protein>
    <recommendedName>
        <fullName evidence="5">CHRD domain-containing protein</fullName>
    </recommendedName>
</protein>
<feature type="chain" id="PRO_5016635682" description="CHRD domain-containing protein" evidence="2">
    <location>
        <begin position="28"/>
        <end position="206"/>
    </location>
</feature>
<dbReference type="AlphaFoldDB" id="A0A365UCH4"/>
<dbReference type="OrthoDB" id="7854479at2"/>
<accession>A0A365UCH4</accession>
<sequence length="206" mass="21299">MHSITMSRTGRAAATVLALGAAAPLAAQSLAGDFETVNSFGAAEPSGQIAVTQSDDVLTVTVSARGLTPGMHLMHLHGFEGPDPEDAACPTMEADANGDGYVDLIETREAAGVTMIPLTEDPASLTIQTDTYPAAREDGSLDYVREVDAQALEEAVQEKFGGPVAAGQRVVFIHGAPEEADLPDSVQSLEGVPARVTIPIACAELD</sequence>
<dbReference type="InterPro" id="IPR036423">
    <property type="entry name" value="SOD-like_Cu/Zn_dom_sf"/>
</dbReference>
<evidence type="ECO:0000256" key="1">
    <source>
        <dbReference type="ARBA" id="ARBA00010457"/>
    </source>
</evidence>
<organism evidence="3 4">
    <name type="scientific">Rhodosalinus halophilus</name>
    <dbReference type="NCBI Taxonomy" id="2259333"/>
    <lineage>
        <taxon>Bacteria</taxon>
        <taxon>Pseudomonadati</taxon>
        <taxon>Pseudomonadota</taxon>
        <taxon>Alphaproteobacteria</taxon>
        <taxon>Rhodobacterales</taxon>
        <taxon>Paracoccaceae</taxon>
        <taxon>Rhodosalinus</taxon>
    </lineage>
</organism>
<name>A0A365UCH4_9RHOB</name>
<dbReference type="Gene3D" id="2.60.40.200">
    <property type="entry name" value="Superoxide dismutase, copper/zinc binding domain"/>
    <property type="match status" value="1"/>
</dbReference>
<comment type="caution">
    <text evidence="3">The sequence shown here is derived from an EMBL/GenBank/DDBJ whole genome shotgun (WGS) entry which is preliminary data.</text>
</comment>
<evidence type="ECO:0000313" key="3">
    <source>
        <dbReference type="EMBL" id="RBI87099.1"/>
    </source>
</evidence>
<dbReference type="SUPFAM" id="SSF49329">
    <property type="entry name" value="Cu,Zn superoxide dismutase-like"/>
    <property type="match status" value="1"/>
</dbReference>
<evidence type="ECO:0000313" key="4">
    <source>
        <dbReference type="Proteomes" id="UP000253370"/>
    </source>
</evidence>
<keyword evidence="4" id="KW-1185">Reference proteome</keyword>
<dbReference type="EMBL" id="QNTQ01000002">
    <property type="protein sequence ID" value="RBI87099.1"/>
    <property type="molecule type" value="Genomic_DNA"/>
</dbReference>
<dbReference type="Proteomes" id="UP000253370">
    <property type="component" value="Unassembled WGS sequence"/>
</dbReference>
<dbReference type="GO" id="GO:0006801">
    <property type="term" value="P:superoxide metabolic process"/>
    <property type="evidence" value="ECO:0007669"/>
    <property type="project" value="InterPro"/>
</dbReference>
<comment type="similarity">
    <text evidence="1">Belongs to the Cu-Zn superoxide dismutase family.</text>
</comment>
<evidence type="ECO:0008006" key="5">
    <source>
        <dbReference type="Google" id="ProtNLM"/>
    </source>
</evidence>
<gene>
    <name evidence="3" type="ORF">DRV85_02950</name>
</gene>
<dbReference type="GO" id="GO:0046872">
    <property type="term" value="F:metal ion binding"/>
    <property type="evidence" value="ECO:0007669"/>
    <property type="project" value="InterPro"/>
</dbReference>
<feature type="signal peptide" evidence="2">
    <location>
        <begin position="1"/>
        <end position="27"/>
    </location>
</feature>
<reference evidence="3 4" key="1">
    <citation type="submission" date="2018-07" db="EMBL/GenBank/DDBJ databases">
        <title>Rhodosalinus sp. strain E84T genomic sequence and assembly.</title>
        <authorList>
            <person name="Liu Z.-W."/>
            <person name="Lu D.-C."/>
        </authorList>
    </citation>
    <scope>NUCLEOTIDE SEQUENCE [LARGE SCALE GENOMIC DNA]</scope>
    <source>
        <strain evidence="3 4">E84</strain>
    </source>
</reference>
<keyword evidence="2" id="KW-0732">Signal</keyword>